<dbReference type="Proteomes" id="UP001054945">
    <property type="component" value="Unassembled WGS sequence"/>
</dbReference>
<name>A0AAV4SRA8_CAEEX</name>
<reference evidence="2 3" key="1">
    <citation type="submission" date="2021-06" db="EMBL/GenBank/DDBJ databases">
        <title>Caerostris extrusa draft genome.</title>
        <authorList>
            <person name="Kono N."/>
            <person name="Arakawa K."/>
        </authorList>
    </citation>
    <scope>NUCLEOTIDE SEQUENCE [LARGE SCALE GENOMIC DNA]</scope>
</reference>
<evidence type="ECO:0000313" key="3">
    <source>
        <dbReference type="Proteomes" id="UP001054945"/>
    </source>
</evidence>
<evidence type="ECO:0000313" key="2">
    <source>
        <dbReference type="EMBL" id="GIY35992.1"/>
    </source>
</evidence>
<protein>
    <submittedName>
        <fullName evidence="2">Uncharacterized protein</fullName>
    </submittedName>
</protein>
<evidence type="ECO:0000256" key="1">
    <source>
        <dbReference type="SAM" id="SignalP"/>
    </source>
</evidence>
<gene>
    <name evidence="2" type="ORF">CEXT_731721</name>
</gene>
<keyword evidence="1" id="KW-0732">Signal</keyword>
<feature type="signal peptide" evidence="1">
    <location>
        <begin position="1"/>
        <end position="15"/>
    </location>
</feature>
<accession>A0AAV4SRA8</accession>
<dbReference type="EMBL" id="BPLR01009991">
    <property type="protein sequence ID" value="GIY35992.1"/>
    <property type="molecule type" value="Genomic_DNA"/>
</dbReference>
<comment type="caution">
    <text evidence="2">The sequence shown here is derived from an EMBL/GenBank/DDBJ whole genome shotgun (WGS) entry which is preliminary data.</text>
</comment>
<proteinExistence type="predicted"/>
<sequence>MLCLWILAFPSSSLKIPGQDDFRDSFPERSFSCKALNKCSPIDRNHQSIPGCFITYKRRRHAFSGPESCLMCSVYHFYCGPNKTLTVDEESDGIVVTYVAGQKLAGSVSLILPAVI</sequence>
<feature type="chain" id="PRO_5043808741" evidence="1">
    <location>
        <begin position="16"/>
        <end position="116"/>
    </location>
</feature>
<keyword evidence="3" id="KW-1185">Reference proteome</keyword>
<dbReference type="AlphaFoldDB" id="A0AAV4SRA8"/>
<organism evidence="2 3">
    <name type="scientific">Caerostris extrusa</name>
    <name type="common">Bark spider</name>
    <name type="synonym">Caerostris bankana</name>
    <dbReference type="NCBI Taxonomy" id="172846"/>
    <lineage>
        <taxon>Eukaryota</taxon>
        <taxon>Metazoa</taxon>
        <taxon>Ecdysozoa</taxon>
        <taxon>Arthropoda</taxon>
        <taxon>Chelicerata</taxon>
        <taxon>Arachnida</taxon>
        <taxon>Araneae</taxon>
        <taxon>Araneomorphae</taxon>
        <taxon>Entelegynae</taxon>
        <taxon>Araneoidea</taxon>
        <taxon>Araneidae</taxon>
        <taxon>Caerostris</taxon>
    </lineage>
</organism>